<comment type="caution">
    <text evidence="1">The sequence shown here is derived from an EMBL/GenBank/DDBJ whole genome shotgun (WGS) entry which is preliminary data.</text>
</comment>
<reference evidence="1 2" key="1">
    <citation type="submission" date="2017-08" db="EMBL/GenBank/DDBJ databases">
        <title>Infants hospitalized years apart are colonized by the same room-sourced microbial strains.</title>
        <authorList>
            <person name="Brooks B."/>
            <person name="Olm M.R."/>
            <person name="Firek B.A."/>
            <person name="Baker R."/>
            <person name="Thomas B.C."/>
            <person name="Morowitz M.J."/>
            <person name="Banfield J.F."/>
        </authorList>
    </citation>
    <scope>NUCLEOTIDE SEQUENCE [LARGE SCALE GENOMIC DNA]</scope>
    <source>
        <strain evidence="1">S2_006_000_R2_64</strain>
    </source>
</reference>
<sequence length="166" mass="19355">MFTYKEVGVTKDYQIPDLQEALDDAWAKARTLKAQPNVAAIDPDRALFLDMLLHFPAPWNYQDKKDYLSQEEQKFFDYFISRTGKEETPVEKLTTQLREEFMTRSVGIAVSYTVMPHGASVSAADKVHEELRYTDPEFQIWMGNSYVEQMKKSRQEIIEKYGLEPN</sequence>
<name>A0A2W5FC56_9BACT</name>
<protein>
    <submittedName>
        <fullName evidence="1">Uncharacterized protein</fullName>
    </submittedName>
</protein>
<dbReference type="AlphaFoldDB" id="A0A2W5FC56"/>
<evidence type="ECO:0000313" key="1">
    <source>
        <dbReference type="EMBL" id="PZP53651.1"/>
    </source>
</evidence>
<organism evidence="1 2">
    <name type="scientific">Micavibrio aeruginosavorus</name>
    <dbReference type="NCBI Taxonomy" id="349221"/>
    <lineage>
        <taxon>Bacteria</taxon>
        <taxon>Pseudomonadati</taxon>
        <taxon>Bdellovibrionota</taxon>
        <taxon>Bdellovibrionia</taxon>
        <taxon>Bdellovibrionales</taxon>
        <taxon>Pseudobdellovibrionaceae</taxon>
        <taxon>Micavibrio</taxon>
    </lineage>
</organism>
<dbReference type="EMBL" id="QFOT01000170">
    <property type="protein sequence ID" value="PZP53651.1"/>
    <property type="molecule type" value="Genomic_DNA"/>
</dbReference>
<accession>A0A2W5FC56</accession>
<gene>
    <name evidence="1" type="ORF">DI586_10760</name>
</gene>
<proteinExistence type="predicted"/>
<evidence type="ECO:0000313" key="2">
    <source>
        <dbReference type="Proteomes" id="UP000249739"/>
    </source>
</evidence>
<dbReference type="Proteomes" id="UP000249739">
    <property type="component" value="Unassembled WGS sequence"/>
</dbReference>